<feature type="transmembrane region" description="Helical" evidence="8">
    <location>
        <begin position="366"/>
        <end position="385"/>
    </location>
</feature>
<sequence length="666" mass="72174">MSKKGNLRRRNPGIWGGGLGIGILLVSMLSPWDLTTPNAIEQLQAPEALTLLKAGHLNRQSSRPQTAGHTIGPMATNGERNDGTQTGFSAPATLVTHSGEAEKRTDSLRTPDHVDNGMATKTDVDHQENLAEVGLDNRTDTHSSHQHDPDKGTAGHANYHGIDTRAVSMGADEVYERKISIMNEALIDLGMGSFQWKVFAMTGFGWFVDNLWLQAITIITPPVRTEFAVKRIAFLSVAKYAGLVIGSSFWPMTADFIGRRPAFNITLLISSMSGLIGAGSPNFVAIASFCAGLGLGTGGNQPVDSAIFLEFVPATHQYLLTMQSSFWSVGQAVAALIGWPMIANYSCPTNTPAGQCGYHENLGWRYTFWTFGGLTLAMFLARFLFRVPETPKYLLGKGRDREAVEVVQAIAKRNKTTTWLTLSHFEAVDAQIAAQRADEAEVVAPPNSDSKNIVKRSVEKFAPQKIMALFSTPRLAFSTSLMLFLWCSIGMAYPLYNSFIPIYLENKGVAYGASSINTTYRNYAIQAICGIPASILGGFTVDMRRIGRKGTGTLACLGTGVFLFLFTRAQTSASVLGFSCAIAFFQNLVYGLLYSYTPELFPAPIRGTANGLVAVFNRMSGLMAPIIAAYVGIDTDLPVWISAALFVVAGFVFLILPYESRGRAAS</sequence>
<feature type="transmembrane region" description="Helical" evidence="8">
    <location>
        <begin position="609"/>
        <end position="633"/>
    </location>
</feature>
<dbReference type="PANTHER" id="PTHR23511:SF5">
    <property type="entry name" value="MAJOR FACILITATOR-TYPE TRANSPORTER HXNZ-RELATED"/>
    <property type="match status" value="1"/>
</dbReference>
<comment type="similarity">
    <text evidence="2">Belongs to the major facilitator superfamily.</text>
</comment>
<feature type="compositionally biased region" description="Basic and acidic residues" evidence="7">
    <location>
        <begin position="99"/>
        <end position="115"/>
    </location>
</feature>
<accession>A0A2U3E2B3</accession>
<feature type="transmembrane region" description="Helical" evidence="8">
    <location>
        <begin position="523"/>
        <end position="541"/>
    </location>
</feature>
<comment type="caution">
    <text evidence="10">The sequence shown here is derived from an EMBL/GenBank/DDBJ whole genome shotgun (WGS) entry which is preliminary data.</text>
</comment>
<dbReference type="InterPro" id="IPR020846">
    <property type="entry name" value="MFS_dom"/>
</dbReference>
<evidence type="ECO:0000313" key="11">
    <source>
        <dbReference type="Proteomes" id="UP000245956"/>
    </source>
</evidence>
<keyword evidence="5 8" id="KW-1133">Transmembrane helix</keyword>
<protein>
    <recommendedName>
        <fullName evidence="9">Major facilitator superfamily (MFS) profile domain-containing protein</fullName>
    </recommendedName>
</protein>
<feature type="transmembrane region" description="Helical" evidence="8">
    <location>
        <begin position="475"/>
        <end position="496"/>
    </location>
</feature>
<evidence type="ECO:0000256" key="6">
    <source>
        <dbReference type="ARBA" id="ARBA00023136"/>
    </source>
</evidence>
<dbReference type="PANTHER" id="PTHR23511">
    <property type="entry name" value="SYNAPTIC VESICLE GLYCOPROTEIN 2"/>
    <property type="match status" value="1"/>
</dbReference>
<gene>
    <name evidence="10" type="ORF">PCL_01729</name>
</gene>
<keyword evidence="4 8" id="KW-0812">Transmembrane</keyword>
<feature type="compositionally biased region" description="Basic and acidic residues" evidence="7">
    <location>
        <begin position="122"/>
        <end position="153"/>
    </location>
</feature>
<dbReference type="EMBL" id="LCWV01000014">
    <property type="protein sequence ID" value="PWI68640.1"/>
    <property type="molecule type" value="Genomic_DNA"/>
</dbReference>
<dbReference type="Pfam" id="PF00083">
    <property type="entry name" value="Sugar_tr"/>
    <property type="match status" value="1"/>
</dbReference>
<dbReference type="AlphaFoldDB" id="A0A2U3E2B3"/>
<dbReference type="PROSITE" id="PS50850">
    <property type="entry name" value="MFS"/>
    <property type="match status" value="1"/>
</dbReference>
<evidence type="ECO:0000256" key="7">
    <source>
        <dbReference type="SAM" id="MobiDB-lite"/>
    </source>
</evidence>
<feature type="transmembrane region" description="Helical" evidence="8">
    <location>
        <begin position="575"/>
        <end position="597"/>
    </location>
</feature>
<dbReference type="Gene3D" id="1.20.1250.20">
    <property type="entry name" value="MFS general substrate transporter like domains"/>
    <property type="match status" value="1"/>
</dbReference>
<keyword evidence="3" id="KW-0813">Transport</keyword>
<keyword evidence="6 8" id="KW-0472">Membrane</keyword>
<dbReference type="SUPFAM" id="SSF103473">
    <property type="entry name" value="MFS general substrate transporter"/>
    <property type="match status" value="1"/>
</dbReference>
<evidence type="ECO:0000313" key="10">
    <source>
        <dbReference type="EMBL" id="PWI68640.1"/>
    </source>
</evidence>
<feature type="transmembrane region" description="Helical" evidence="8">
    <location>
        <begin position="639"/>
        <end position="658"/>
    </location>
</feature>
<feature type="transmembrane region" description="Helical" evidence="8">
    <location>
        <begin position="12"/>
        <end position="32"/>
    </location>
</feature>
<comment type="subcellular location">
    <subcellularLocation>
        <location evidence="1">Membrane</location>
        <topology evidence="1">Multi-pass membrane protein</topology>
    </subcellularLocation>
</comment>
<evidence type="ECO:0000256" key="5">
    <source>
        <dbReference type="ARBA" id="ARBA00022989"/>
    </source>
</evidence>
<evidence type="ECO:0000256" key="3">
    <source>
        <dbReference type="ARBA" id="ARBA00022448"/>
    </source>
</evidence>
<evidence type="ECO:0000256" key="8">
    <source>
        <dbReference type="SAM" id="Phobius"/>
    </source>
</evidence>
<dbReference type="InterPro" id="IPR005828">
    <property type="entry name" value="MFS_sugar_transport-like"/>
</dbReference>
<feature type="compositionally biased region" description="Polar residues" evidence="7">
    <location>
        <begin position="58"/>
        <end position="68"/>
    </location>
</feature>
<feature type="domain" description="Major facilitator superfamily (MFS) profile" evidence="9">
    <location>
        <begin position="198"/>
        <end position="661"/>
    </location>
</feature>
<dbReference type="GO" id="GO:0016020">
    <property type="term" value="C:membrane"/>
    <property type="evidence" value="ECO:0007669"/>
    <property type="project" value="UniProtKB-SubCell"/>
</dbReference>
<evidence type="ECO:0000256" key="2">
    <source>
        <dbReference type="ARBA" id="ARBA00008335"/>
    </source>
</evidence>
<proteinExistence type="inferred from homology"/>
<dbReference type="FunFam" id="1.20.1250.20:FF:000171">
    <property type="entry name" value="MFS general substrate transporter"/>
    <property type="match status" value="1"/>
</dbReference>
<dbReference type="InterPro" id="IPR036259">
    <property type="entry name" value="MFS_trans_sf"/>
</dbReference>
<dbReference type="Proteomes" id="UP000245956">
    <property type="component" value="Unassembled WGS sequence"/>
</dbReference>
<evidence type="ECO:0000256" key="1">
    <source>
        <dbReference type="ARBA" id="ARBA00004141"/>
    </source>
</evidence>
<name>A0A2U3E2B3_PURLI</name>
<dbReference type="CDD" id="cd17316">
    <property type="entry name" value="MFS_SV2_like"/>
    <property type="match status" value="1"/>
</dbReference>
<evidence type="ECO:0000256" key="4">
    <source>
        <dbReference type="ARBA" id="ARBA00022692"/>
    </source>
</evidence>
<evidence type="ECO:0000259" key="9">
    <source>
        <dbReference type="PROSITE" id="PS50850"/>
    </source>
</evidence>
<reference evidence="10 11" key="1">
    <citation type="journal article" date="2016" name="Front. Microbiol.">
        <title>Genome and transcriptome sequences reveal the specific parasitism of the nematophagous Purpureocillium lilacinum 36-1.</title>
        <authorList>
            <person name="Xie J."/>
            <person name="Li S."/>
            <person name="Mo C."/>
            <person name="Xiao X."/>
            <person name="Peng D."/>
            <person name="Wang G."/>
            <person name="Xiao Y."/>
        </authorList>
    </citation>
    <scope>NUCLEOTIDE SEQUENCE [LARGE SCALE GENOMIC DNA]</scope>
    <source>
        <strain evidence="10 11">36-1</strain>
    </source>
</reference>
<feature type="transmembrane region" description="Helical" evidence="8">
    <location>
        <begin position="553"/>
        <end position="569"/>
    </location>
</feature>
<organism evidence="10 11">
    <name type="scientific">Purpureocillium lilacinum</name>
    <name type="common">Paecilomyces lilacinus</name>
    <dbReference type="NCBI Taxonomy" id="33203"/>
    <lineage>
        <taxon>Eukaryota</taxon>
        <taxon>Fungi</taxon>
        <taxon>Dikarya</taxon>
        <taxon>Ascomycota</taxon>
        <taxon>Pezizomycotina</taxon>
        <taxon>Sordariomycetes</taxon>
        <taxon>Hypocreomycetidae</taxon>
        <taxon>Hypocreales</taxon>
        <taxon>Ophiocordycipitaceae</taxon>
        <taxon>Purpureocillium</taxon>
    </lineage>
</organism>
<dbReference type="GO" id="GO:0022857">
    <property type="term" value="F:transmembrane transporter activity"/>
    <property type="evidence" value="ECO:0007669"/>
    <property type="project" value="InterPro"/>
</dbReference>
<feature type="region of interest" description="Disordered" evidence="7">
    <location>
        <begin position="58"/>
        <end position="158"/>
    </location>
</feature>